<sequence length="172" mass="18087">MPASPAPQGASAGHHSQGVGRLIEQSWGKEGRRSIESQAADGPARAVLAESRCIAAASGKGPGQLLSRSHRMRARSSCLLVLCARPCADRCESGNLPSFPSPLAGGADETLPAVPVLQLDLRAILVAVSILHLHRVVDAVDARAWNAMPKHYHRALSSSPPTVRLRGASSRQ</sequence>
<dbReference type="EMBL" id="MU004188">
    <property type="protein sequence ID" value="KAF2496053.1"/>
    <property type="molecule type" value="Genomic_DNA"/>
</dbReference>
<dbReference type="AlphaFoldDB" id="A0A6A6QWJ9"/>
<dbReference type="Proteomes" id="UP000799750">
    <property type="component" value="Unassembled WGS sequence"/>
</dbReference>
<protein>
    <submittedName>
        <fullName evidence="1">Uncharacterized protein</fullName>
    </submittedName>
</protein>
<reference evidence="1" key="1">
    <citation type="journal article" date="2020" name="Stud. Mycol.">
        <title>101 Dothideomycetes genomes: a test case for predicting lifestyles and emergence of pathogens.</title>
        <authorList>
            <person name="Haridas S."/>
            <person name="Albert R."/>
            <person name="Binder M."/>
            <person name="Bloem J."/>
            <person name="Labutti K."/>
            <person name="Salamov A."/>
            <person name="Andreopoulos B."/>
            <person name="Baker S."/>
            <person name="Barry K."/>
            <person name="Bills G."/>
            <person name="Bluhm B."/>
            <person name="Cannon C."/>
            <person name="Castanera R."/>
            <person name="Culley D."/>
            <person name="Daum C."/>
            <person name="Ezra D."/>
            <person name="Gonzalez J."/>
            <person name="Henrissat B."/>
            <person name="Kuo A."/>
            <person name="Liang C."/>
            <person name="Lipzen A."/>
            <person name="Lutzoni F."/>
            <person name="Magnuson J."/>
            <person name="Mondo S."/>
            <person name="Nolan M."/>
            <person name="Ohm R."/>
            <person name="Pangilinan J."/>
            <person name="Park H.-J."/>
            <person name="Ramirez L."/>
            <person name="Alfaro M."/>
            <person name="Sun H."/>
            <person name="Tritt A."/>
            <person name="Yoshinaga Y."/>
            <person name="Zwiers L.-H."/>
            <person name="Turgeon B."/>
            <person name="Goodwin S."/>
            <person name="Spatafora J."/>
            <person name="Crous P."/>
            <person name="Grigoriev I."/>
        </authorList>
    </citation>
    <scope>NUCLEOTIDE SEQUENCE</scope>
    <source>
        <strain evidence="1">CBS 269.34</strain>
    </source>
</reference>
<accession>A0A6A6QWJ9</accession>
<proteinExistence type="predicted"/>
<dbReference type="OrthoDB" id="10625961at2759"/>
<evidence type="ECO:0000313" key="2">
    <source>
        <dbReference type="Proteomes" id="UP000799750"/>
    </source>
</evidence>
<gene>
    <name evidence="1" type="ORF">BU16DRAFT_560899</name>
</gene>
<evidence type="ECO:0000313" key="1">
    <source>
        <dbReference type="EMBL" id="KAF2496053.1"/>
    </source>
</evidence>
<name>A0A6A6QWJ9_9PEZI</name>
<organism evidence="1 2">
    <name type="scientific">Lophium mytilinum</name>
    <dbReference type="NCBI Taxonomy" id="390894"/>
    <lineage>
        <taxon>Eukaryota</taxon>
        <taxon>Fungi</taxon>
        <taxon>Dikarya</taxon>
        <taxon>Ascomycota</taxon>
        <taxon>Pezizomycotina</taxon>
        <taxon>Dothideomycetes</taxon>
        <taxon>Pleosporomycetidae</taxon>
        <taxon>Mytilinidiales</taxon>
        <taxon>Mytilinidiaceae</taxon>
        <taxon>Lophium</taxon>
    </lineage>
</organism>
<keyword evidence="2" id="KW-1185">Reference proteome</keyword>